<evidence type="ECO:0000259" key="18">
    <source>
        <dbReference type="Pfam" id="PF10488"/>
    </source>
</evidence>
<accession>A0A1S3AJH2</accession>
<dbReference type="AlphaFoldDB" id="A0A1S3AJH2"/>
<protein>
    <recommendedName>
        <fullName evidence="14">Protein phosphatase 1 regulatory subunit 15A</fullName>
    </recommendedName>
    <alternativeName>
        <fullName evidence="15">Growth arrest and DNA damage-inducible protein GADD34</fullName>
    </alternativeName>
</protein>
<keyword evidence="5" id="KW-0053">Apoptosis</keyword>
<evidence type="ECO:0000256" key="11">
    <source>
        <dbReference type="ARBA" id="ARBA00023016"/>
    </source>
</evidence>
<sequence length="623" mass="67037">MAPGQASQHSPLWRDVHSFFLLHPLMGLLSRTWSRLRGPDAGPGAGGGAAAASLAGHHAPWGRHLAGETGDRETTLKDEGIFWGTHLDLQANSSLEVWRVSDDDDDDGDSSWNNCGGEAEARGSREQGSGFLGGQPAPLSPSPLRRTFYEGPGEETSAGGMAEDKEAILQDAVPRGQEEEEGRKAVTEEASTTPACPFTPGSQPRARVSDPVEGEDGATEEESRRKRPEGTEGTATLPASPGCHPGAGKCCSGNMSSRENNRNTQKGEADPEPHSAFSLSRHLPSGESTVAEGAGEEAGCLCQPGEHMEESEDSDWGAAEEEEEEAEGLSPIPPKTFMRGWAYQPGEDAEATEEEEDGDWEAAEEPSLVPKTSAFLQAWVYRPGEDTEEEEEEEEESDWGASEGEGEAEGLSSAFLRAWVYRPRDDMEEDSEDEDHGHSAAATSGARTTLQTQSAPLRGWTAGGRGAEFEGREAAERRPFRVAIYLPGERPPPSCSPPRLPHRLQRRLKSAEPPSQLPDPGTPPQGRKVRFSEEVSVHILAVWAGPAQAARRGPWEQMARDRSRFARRIAQAQEELGPCLTPEARARAWARLTNLPAAQTLPSVQATASPSSSPCVDLSGRRG</sequence>
<dbReference type="CTD" id="23645"/>
<dbReference type="RefSeq" id="XP_007536050.2">
    <property type="nucleotide sequence ID" value="XM_007535988.3"/>
</dbReference>
<feature type="compositionally biased region" description="Pro residues" evidence="17">
    <location>
        <begin position="489"/>
        <end position="499"/>
    </location>
</feature>
<evidence type="ECO:0000256" key="17">
    <source>
        <dbReference type="SAM" id="MobiDB-lite"/>
    </source>
</evidence>
<feature type="compositionally biased region" description="Acidic residues" evidence="17">
    <location>
        <begin position="347"/>
        <end position="364"/>
    </location>
</feature>
<keyword evidence="10" id="KW-0810">Translation regulation</keyword>
<evidence type="ECO:0000256" key="6">
    <source>
        <dbReference type="ARBA" id="ARBA00022737"/>
    </source>
</evidence>
<evidence type="ECO:0000256" key="14">
    <source>
        <dbReference type="ARBA" id="ARBA00040008"/>
    </source>
</evidence>
<dbReference type="OrthoDB" id="5976067at2759"/>
<evidence type="ECO:0000256" key="10">
    <source>
        <dbReference type="ARBA" id="ARBA00022845"/>
    </source>
</evidence>
<evidence type="ECO:0000256" key="15">
    <source>
        <dbReference type="ARBA" id="ARBA00042438"/>
    </source>
</evidence>
<evidence type="ECO:0000313" key="20">
    <source>
        <dbReference type="RefSeq" id="XP_007536050.2"/>
    </source>
</evidence>
<dbReference type="Pfam" id="PF10488">
    <property type="entry name" value="PP1c_bdg"/>
    <property type="match status" value="1"/>
</dbReference>
<evidence type="ECO:0000256" key="4">
    <source>
        <dbReference type="ARBA" id="ARBA00022553"/>
    </source>
</evidence>
<keyword evidence="4" id="KW-0597">Phosphoprotein</keyword>
<feature type="region of interest" description="Disordered" evidence="17">
    <location>
        <begin position="600"/>
        <end position="623"/>
    </location>
</feature>
<dbReference type="FunCoup" id="A0A1S3AJH2">
    <property type="interactions" value="181"/>
</dbReference>
<dbReference type="PANTHER" id="PTHR16489">
    <property type="entry name" value="GH11727P"/>
    <property type="match status" value="1"/>
</dbReference>
<feature type="region of interest" description="Disordered" evidence="17">
    <location>
        <begin position="100"/>
        <end position="528"/>
    </location>
</feature>
<comment type="similarity">
    <text evidence="3">Belongs to the PPP1R15 family.</text>
</comment>
<evidence type="ECO:0000256" key="2">
    <source>
        <dbReference type="ARBA" id="ARBA00004570"/>
    </source>
</evidence>
<dbReference type="GO" id="GO:0006915">
    <property type="term" value="P:apoptotic process"/>
    <property type="evidence" value="ECO:0007669"/>
    <property type="project" value="UniProtKB-KW"/>
</dbReference>
<dbReference type="GO" id="GO:0034976">
    <property type="term" value="P:response to endoplasmic reticulum stress"/>
    <property type="evidence" value="ECO:0007669"/>
    <property type="project" value="TreeGrafter"/>
</dbReference>
<comment type="subunit">
    <text evidence="16">Interacts with PPP1CA. Interacts with EIF2S1. Interacts with PCNA. Interacts with LYN and KMT2A/MLL1. Interacts with PPP1R1A and SMARCB1. Interacts with SMAD7. Interacts with BAG1. Interacts with NOX4.</text>
</comment>
<keyword evidence="11" id="KW-0346">Stress response</keyword>
<evidence type="ECO:0000256" key="13">
    <source>
        <dbReference type="ARBA" id="ARBA00023136"/>
    </source>
</evidence>
<keyword evidence="12" id="KW-0496">Mitochondrion</keyword>
<evidence type="ECO:0000256" key="5">
    <source>
        <dbReference type="ARBA" id="ARBA00022703"/>
    </source>
</evidence>
<evidence type="ECO:0000313" key="19">
    <source>
        <dbReference type="Proteomes" id="UP001652624"/>
    </source>
</evidence>
<keyword evidence="6" id="KW-0677">Repeat</keyword>
<reference evidence="20" key="2">
    <citation type="submission" date="2025-08" db="UniProtKB">
        <authorList>
            <consortium name="RefSeq"/>
        </authorList>
    </citation>
    <scope>IDENTIFICATION</scope>
</reference>
<feature type="compositionally biased region" description="Basic and acidic residues" evidence="17">
    <location>
        <begin position="221"/>
        <end position="230"/>
    </location>
</feature>
<keyword evidence="8" id="KW-0256">Endoplasmic reticulum</keyword>
<feature type="compositionally biased region" description="Acidic residues" evidence="17">
    <location>
        <begin position="309"/>
        <end position="327"/>
    </location>
</feature>
<evidence type="ECO:0000256" key="7">
    <source>
        <dbReference type="ARBA" id="ARBA00022787"/>
    </source>
</evidence>
<dbReference type="eggNOG" id="ENOG502S745">
    <property type="taxonomic scope" value="Eukaryota"/>
</dbReference>
<organism evidence="19 20">
    <name type="scientific">Erinaceus europaeus</name>
    <name type="common">Western European hedgehog</name>
    <dbReference type="NCBI Taxonomy" id="9365"/>
    <lineage>
        <taxon>Eukaryota</taxon>
        <taxon>Metazoa</taxon>
        <taxon>Chordata</taxon>
        <taxon>Craniata</taxon>
        <taxon>Vertebrata</taxon>
        <taxon>Euteleostomi</taxon>
        <taxon>Mammalia</taxon>
        <taxon>Eutheria</taxon>
        <taxon>Laurasiatheria</taxon>
        <taxon>Eulipotyphla</taxon>
        <taxon>Erinaceidae</taxon>
        <taxon>Erinaceinae</taxon>
        <taxon>Erinaceus</taxon>
    </lineage>
</organism>
<name>A0A1S3AJH2_ERIEU</name>
<evidence type="ECO:0000256" key="9">
    <source>
        <dbReference type="ARBA" id="ARBA00022843"/>
    </source>
</evidence>
<evidence type="ECO:0000256" key="16">
    <source>
        <dbReference type="ARBA" id="ARBA00047011"/>
    </source>
</evidence>
<evidence type="ECO:0000256" key="8">
    <source>
        <dbReference type="ARBA" id="ARBA00022824"/>
    </source>
</evidence>
<feature type="compositionally biased region" description="Polar residues" evidence="17">
    <location>
        <begin position="441"/>
        <end position="455"/>
    </location>
</feature>
<feature type="compositionally biased region" description="Basic and acidic residues" evidence="17">
    <location>
        <begin position="259"/>
        <end position="273"/>
    </location>
</feature>
<dbReference type="GO" id="GO:0000164">
    <property type="term" value="C:protein phosphatase type 1 complex"/>
    <property type="evidence" value="ECO:0007669"/>
    <property type="project" value="TreeGrafter"/>
</dbReference>
<dbReference type="Proteomes" id="UP001652624">
    <property type="component" value="Chromosome 2"/>
</dbReference>
<comment type="subcellular location">
    <subcellularLocation>
        <location evidence="1">Endoplasmic reticulum membrane</location>
        <topology evidence="1">Peripheral membrane protein</topology>
        <orientation evidence="1">Cytoplasmic side</orientation>
    </subcellularLocation>
    <subcellularLocation>
        <location evidence="2">Mitochondrion outer membrane</location>
        <topology evidence="2">Peripheral membrane protein</topology>
        <orientation evidence="2">Cytoplasmic side</orientation>
    </subcellularLocation>
</comment>
<evidence type="ECO:0000256" key="1">
    <source>
        <dbReference type="ARBA" id="ARBA00004397"/>
    </source>
</evidence>
<reference evidence="19" key="1">
    <citation type="submission" date="2025-05" db="UniProtKB">
        <authorList>
            <consortium name="RefSeq"/>
        </authorList>
    </citation>
    <scope>NUCLEOTIDE SEQUENCE [LARGE SCALE GENOMIC DNA]</scope>
</reference>
<dbReference type="GeneID" id="103125210"/>
<proteinExistence type="inferred from homology"/>
<feature type="compositionally biased region" description="Polar residues" evidence="17">
    <location>
        <begin position="600"/>
        <end position="614"/>
    </location>
</feature>
<dbReference type="InterPro" id="IPR019523">
    <property type="entry name" value="Prot_Pase1_reg-su15A/B_C"/>
</dbReference>
<feature type="compositionally biased region" description="Acidic residues" evidence="17">
    <location>
        <begin position="386"/>
        <end position="408"/>
    </location>
</feature>
<dbReference type="GO" id="GO:0006417">
    <property type="term" value="P:regulation of translation"/>
    <property type="evidence" value="ECO:0007669"/>
    <property type="project" value="UniProtKB-KW"/>
</dbReference>
<evidence type="ECO:0000256" key="3">
    <source>
        <dbReference type="ARBA" id="ARBA00010161"/>
    </source>
</evidence>
<dbReference type="GO" id="GO:0005741">
    <property type="term" value="C:mitochondrial outer membrane"/>
    <property type="evidence" value="ECO:0007669"/>
    <property type="project" value="UniProtKB-SubCell"/>
</dbReference>
<dbReference type="InParanoid" id="A0A1S3AJH2"/>
<keyword evidence="13" id="KW-0472">Membrane</keyword>
<dbReference type="GO" id="GO:0019888">
    <property type="term" value="F:protein phosphatase regulator activity"/>
    <property type="evidence" value="ECO:0007669"/>
    <property type="project" value="TreeGrafter"/>
</dbReference>
<dbReference type="GO" id="GO:0005789">
    <property type="term" value="C:endoplasmic reticulum membrane"/>
    <property type="evidence" value="ECO:0007669"/>
    <property type="project" value="UniProtKB-SubCell"/>
</dbReference>
<keyword evidence="9" id="KW-0832">Ubl conjugation</keyword>
<evidence type="ECO:0000256" key="12">
    <source>
        <dbReference type="ARBA" id="ARBA00023128"/>
    </source>
</evidence>
<dbReference type="InterPro" id="IPR051254">
    <property type="entry name" value="PPP1R15"/>
</dbReference>
<gene>
    <name evidence="20" type="primary">PPP1R15A</name>
</gene>
<keyword evidence="19" id="KW-1185">Reference proteome</keyword>
<feature type="domain" description="Protein phosphatase 1 regulatory subunit 15A/B C-terminal" evidence="18">
    <location>
        <begin position="527"/>
        <end position="592"/>
    </location>
</feature>
<dbReference type="PANTHER" id="PTHR16489:SF14">
    <property type="entry name" value="PROTEIN PHOSPHATASE 1 REGULATORY SUBUNIT 15A"/>
    <property type="match status" value="1"/>
</dbReference>
<keyword evidence="7" id="KW-1000">Mitochondrion outer membrane</keyword>
<feature type="compositionally biased region" description="Basic and acidic residues" evidence="17">
    <location>
        <begin position="467"/>
        <end position="479"/>
    </location>
</feature>